<evidence type="ECO:0000256" key="1">
    <source>
        <dbReference type="SAM" id="MobiDB-lite"/>
    </source>
</evidence>
<protein>
    <recommendedName>
        <fullName evidence="4">Polyprotein</fullName>
    </recommendedName>
</protein>
<dbReference type="CDD" id="cd00303">
    <property type="entry name" value="retropepsin_like"/>
    <property type="match status" value="1"/>
</dbReference>
<evidence type="ECO:0000313" key="2">
    <source>
        <dbReference type="EMBL" id="KYP77249.1"/>
    </source>
</evidence>
<name>A0A151UD99_CAJCA</name>
<feature type="region of interest" description="Disordered" evidence="1">
    <location>
        <begin position="1"/>
        <end position="26"/>
    </location>
</feature>
<gene>
    <name evidence="2" type="ORF">KK1_049469</name>
</gene>
<reference evidence="2" key="1">
    <citation type="journal article" date="2012" name="Nat. Biotechnol.">
        <title>Draft genome sequence of pigeonpea (Cajanus cajan), an orphan legume crop of resource-poor farmers.</title>
        <authorList>
            <person name="Varshney R.K."/>
            <person name="Chen W."/>
            <person name="Li Y."/>
            <person name="Bharti A.K."/>
            <person name="Saxena R.K."/>
            <person name="Schlueter J.A."/>
            <person name="Donoghue M.T."/>
            <person name="Azam S."/>
            <person name="Fan G."/>
            <person name="Whaley A.M."/>
            <person name="Farmer A.D."/>
            <person name="Sheridan J."/>
            <person name="Iwata A."/>
            <person name="Tuteja R."/>
            <person name="Penmetsa R.V."/>
            <person name="Wu W."/>
            <person name="Upadhyaya H.D."/>
            <person name="Yang S.P."/>
            <person name="Shah T."/>
            <person name="Saxena K.B."/>
            <person name="Michael T."/>
            <person name="McCombie W.R."/>
            <person name="Yang B."/>
            <person name="Zhang G."/>
            <person name="Yang H."/>
            <person name="Wang J."/>
            <person name="Spillane C."/>
            <person name="Cook D.R."/>
            <person name="May G.D."/>
            <person name="Xu X."/>
            <person name="Jackson S.A."/>
        </authorList>
    </citation>
    <scope>NUCLEOTIDE SEQUENCE [LARGE SCALE GENOMIC DNA]</scope>
</reference>
<dbReference type="Gramene" id="C.cajan_47733.t">
    <property type="protein sequence ID" value="C.cajan_47733.t.cds1"/>
    <property type="gene ID" value="C.cajan_47733"/>
</dbReference>
<dbReference type="InterPro" id="IPR021109">
    <property type="entry name" value="Peptidase_aspartic_dom_sf"/>
</dbReference>
<evidence type="ECO:0000313" key="3">
    <source>
        <dbReference type="Proteomes" id="UP000075243"/>
    </source>
</evidence>
<dbReference type="OMA" id="NGIAVIW"/>
<evidence type="ECO:0008006" key="4">
    <source>
        <dbReference type="Google" id="ProtNLM"/>
    </source>
</evidence>
<dbReference type="Gene3D" id="2.40.70.10">
    <property type="entry name" value="Acid Proteases"/>
    <property type="match status" value="1"/>
</dbReference>
<proteinExistence type="predicted"/>
<accession>A0A151UD99</accession>
<comment type="caution">
    <text evidence="2">The sequence shown here is derived from an EMBL/GenBank/DDBJ whole genome shotgun (WGS) entry which is preliminary data.</text>
</comment>
<feature type="compositionally biased region" description="Polar residues" evidence="1">
    <location>
        <begin position="1"/>
        <end position="18"/>
    </location>
</feature>
<sequence>MNSVHSATSASHQSSPPITFTDDDYAGVSPNQDDPMVIAVEVANWEVHKTLIDQGSSADVLYWPTFLRLDIPHSLIQPHTEPLVGFAGERVHTRGCVDLLTTFGTSPDTKRIMVRYLLVEANTSYNIIIGRPTLNQLGAAVSTPPLTMKFPRNNVKIISVKANQKTAR</sequence>
<dbReference type="PANTHER" id="PTHR33240:SF15">
    <property type="entry name" value="GAG-PRO-LIKE PROTEIN"/>
    <property type="match status" value="1"/>
</dbReference>
<dbReference type="PANTHER" id="PTHR33240">
    <property type="entry name" value="OS08G0508500 PROTEIN"/>
    <property type="match status" value="1"/>
</dbReference>
<dbReference type="Proteomes" id="UP000075243">
    <property type="component" value="Unassembled WGS sequence"/>
</dbReference>
<dbReference type="AlphaFoldDB" id="A0A151UD99"/>
<dbReference type="EMBL" id="AGCT01016702">
    <property type="protein sequence ID" value="KYP77249.1"/>
    <property type="molecule type" value="Genomic_DNA"/>
</dbReference>
<keyword evidence="3" id="KW-1185">Reference proteome</keyword>
<organism evidence="2 3">
    <name type="scientific">Cajanus cajan</name>
    <name type="common">Pigeon pea</name>
    <name type="synonym">Cajanus indicus</name>
    <dbReference type="NCBI Taxonomy" id="3821"/>
    <lineage>
        <taxon>Eukaryota</taxon>
        <taxon>Viridiplantae</taxon>
        <taxon>Streptophyta</taxon>
        <taxon>Embryophyta</taxon>
        <taxon>Tracheophyta</taxon>
        <taxon>Spermatophyta</taxon>
        <taxon>Magnoliopsida</taxon>
        <taxon>eudicotyledons</taxon>
        <taxon>Gunneridae</taxon>
        <taxon>Pentapetalae</taxon>
        <taxon>rosids</taxon>
        <taxon>fabids</taxon>
        <taxon>Fabales</taxon>
        <taxon>Fabaceae</taxon>
        <taxon>Papilionoideae</taxon>
        <taxon>50 kb inversion clade</taxon>
        <taxon>NPAAA clade</taxon>
        <taxon>indigoferoid/millettioid clade</taxon>
        <taxon>Phaseoleae</taxon>
        <taxon>Cajanus</taxon>
    </lineage>
</organism>